<dbReference type="SMART" id="SM00870">
    <property type="entry name" value="Asparaginase"/>
    <property type="match status" value="1"/>
</dbReference>
<evidence type="ECO:0000256" key="9">
    <source>
        <dbReference type="PROSITE-ProRule" id="PRU10100"/>
    </source>
</evidence>
<sequence>MHTERNADANHLLSNHETNHYHTPSASEIFLRTFRSGPGIPSGPISRSKEGESRVLVLYTGGTIGMMKDDKKAYVPIPNAFEKYIRRIPYMHDEEYVGTRLSATEKSKFLVLPEMTDKTRVLYHIQEYSQLLDSSNMAMDSWIQIALDIQKSYEAYDGFVILHGTDTLAYTASALSFMFENLGKTVIVTGSQIPVFESRSDGRDNILGALVLAGNYVIPEVTVFFRNNLFRGNRTMKKSTDAFFAFDSPNMPPIAKIGINIEVNAQAIFRPSTIEKFRVHPTLNPNVGLLRLFPNITIQAVRAFFQPPIEGVVLQTYGAGNIPSNRIDLMEELKAASRRGILIINCTQCIEGSVCSTYETGMILAQAGIIPGVDMTPEAALTKLSYVLSKTDWDLNTKRELMQRNLRGELSSGQDGSTKPSRMLTNYGLITKEDQAELESVILPACIIQNVIEGNIPELEDLKNSGADFSSENGDFRTPLHIACCEGNLEMVEYLLLNGACIHMKDRYGITPLLDAIHFDNHDIIKLLMKCGAHLPLAHSRNVGEELCSAAAKGSLKRLQSFQFAGADLSQPDFSGNTALHIIYVEGARPTQYMDCFNKVHVSSEMYSPKYRSQ</sequence>
<dbReference type="CDD" id="cd08963">
    <property type="entry name" value="L-asparaginase_I"/>
    <property type="match status" value="1"/>
</dbReference>
<dbReference type="InterPro" id="IPR027473">
    <property type="entry name" value="L-asparaginase_C"/>
</dbReference>
<dbReference type="PROSITE" id="PS51732">
    <property type="entry name" value="ASN_GLN_ASE_3"/>
    <property type="match status" value="1"/>
</dbReference>
<feature type="binding site" evidence="7">
    <location>
        <position position="134"/>
    </location>
    <ligand>
        <name>substrate</name>
    </ligand>
</feature>
<evidence type="ECO:0000256" key="8">
    <source>
        <dbReference type="PROSITE-ProRule" id="PRU00023"/>
    </source>
</evidence>
<dbReference type="SUPFAM" id="SSF53774">
    <property type="entry name" value="Glutaminase/Asparaginase"/>
    <property type="match status" value="1"/>
</dbReference>
<evidence type="ECO:0000256" key="3">
    <source>
        <dbReference type="ARBA" id="ARBA00022801"/>
    </source>
</evidence>
<keyword evidence="4 8" id="KW-0040">ANK repeat</keyword>
<name>A0A2J7Q619_9NEOP</name>
<dbReference type="EMBL" id="NEVH01017542">
    <property type="protein sequence ID" value="PNF24025.1"/>
    <property type="molecule type" value="Genomic_DNA"/>
</dbReference>
<keyword evidence="2" id="KW-0677">Repeat</keyword>
<proteinExistence type="inferred from homology"/>
<dbReference type="GO" id="GO:0009066">
    <property type="term" value="P:aspartate family amino acid metabolic process"/>
    <property type="evidence" value="ECO:0007669"/>
    <property type="project" value="UniProtKB-ARBA"/>
</dbReference>
<evidence type="ECO:0000256" key="6">
    <source>
        <dbReference type="PIRSR" id="PIRSR001220-1"/>
    </source>
</evidence>
<dbReference type="InterPro" id="IPR041725">
    <property type="entry name" value="L-asparaginase_I"/>
</dbReference>
<dbReference type="SFLD" id="SFLDS00057">
    <property type="entry name" value="Glutaminase/Asparaginase"/>
    <property type="match status" value="1"/>
</dbReference>
<accession>A0A2J7Q619</accession>
<dbReference type="SUPFAM" id="SSF48403">
    <property type="entry name" value="Ankyrin repeat"/>
    <property type="match status" value="1"/>
</dbReference>
<dbReference type="Pfam" id="PF12796">
    <property type="entry name" value="Ank_2"/>
    <property type="match status" value="1"/>
</dbReference>
<evidence type="ECO:0000256" key="7">
    <source>
        <dbReference type="PIRSR" id="PIRSR001220-2"/>
    </source>
</evidence>
<keyword evidence="3" id="KW-0378">Hydrolase</keyword>
<dbReference type="InterPro" id="IPR036770">
    <property type="entry name" value="Ankyrin_rpt-contain_sf"/>
</dbReference>
<dbReference type="OrthoDB" id="542841at2759"/>
<feature type="repeat" description="ANK" evidence="8">
    <location>
        <begin position="508"/>
        <end position="540"/>
    </location>
</feature>
<organism evidence="13 14">
    <name type="scientific">Cryptotermes secundus</name>
    <dbReference type="NCBI Taxonomy" id="105785"/>
    <lineage>
        <taxon>Eukaryota</taxon>
        <taxon>Metazoa</taxon>
        <taxon>Ecdysozoa</taxon>
        <taxon>Arthropoda</taxon>
        <taxon>Hexapoda</taxon>
        <taxon>Insecta</taxon>
        <taxon>Pterygota</taxon>
        <taxon>Neoptera</taxon>
        <taxon>Polyneoptera</taxon>
        <taxon>Dictyoptera</taxon>
        <taxon>Blattodea</taxon>
        <taxon>Blattoidea</taxon>
        <taxon>Termitoidae</taxon>
        <taxon>Kalotermitidae</taxon>
        <taxon>Cryptotermitinae</taxon>
        <taxon>Cryptotermes</taxon>
    </lineage>
</organism>
<protein>
    <recommendedName>
        <fullName evidence="1">asparaginase</fullName>
        <ecNumber evidence="1">3.5.1.1</ecNumber>
    </recommendedName>
</protein>
<dbReference type="InterPro" id="IPR006033">
    <property type="entry name" value="AsnA_fam"/>
</dbReference>
<dbReference type="InParanoid" id="A0A2J7Q619"/>
<dbReference type="SMART" id="SM00248">
    <property type="entry name" value="ANK"/>
    <property type="match status" value="2"/>
</dbReference>
<dbReference type="AlphaFoldDB" id="A0A2J7Q619"/>
<dbReference type="PIRSF" id="PIRSF500176">
    <property type="entry name" value="L_ASNase"/>
    <property type="match status" value="1"/>
</dbReference>
<feature type="region of interest" description="Disordered" evidence="10">
    <location>
        <begin position="1"/>
        <end position="20"/>
    </location>
</feature>
<dbReference type="PANTHER" id="PTHR11707">
    <property type="entry name" value="L-ASPARAGINASE"/>
    <property type="match status" value="1"/>
</dbReference>
<evidence type="ECO:0000313" key="14">
    <source>
        <dbReference type="Proteomes" id="UP000235965"/>
    </source>
</evidence>
<dbReference type="Gene3D" id="3.40.50.40">
    <property type="match status" value="1"/>
</dbReference>
<dbReference type="PANTHER" id="PTHR11707:SF28">
    <property type="entry name" value="60 KDA LYSOPHOSPHOLIPASE"/>
    <property type="match status" value="1"/>
</dbReference>
<dbReference type="Pfam" id="PF00710">
    <property type="entry name" value="Asparaginase"/>
    <property type="match status" value="1"/>
</dbReference>
<gene>
    <name evidence="13" type="ORF">B7P43_G08619</name>
</gene>
<dbReference type="Pfam" id="PF17763">
    <property type="entry name" value="Asparaginase_C"/>
    <property type="match status" value="1"/>
</dbReference>
<dbReference type="FunCoup" id="A0A2J7Q619">
    <property type="interactions" value="64"/>
</dbReference>
<evidence type="ECO:0000256" key="5">
    <source>
        <dbReference type="ARBA" id="ARBA00061199"/>
    </source>
</evidence>
<dbReference type="InterPro" id="IPR002110">
    <property type="entry name" value="Ankyrin_rpt"/>
</dbReference>
<reference evidence="13 14" key="1">
    <citation type="submission" date="2017-12" db="EMBL/GenBank/DDBJ databases">
        <title>Hemimetabolous genomes reveal molecular basis of termite eusociality.</title>
        <authorList>
            <person name="Harrison M.C."/>
            <person name="Jongepier E."/>
            <person name="Robertson H.M."/>
            <person name="Arning N."/>
            <person name="Bitard-Feildel T."/>
            <person name="Chao H."/>
            <person name="Childers C.P."/>
            <person name="Dinh H."/>
            <person name="Doddapaneni H."/>
            <person name="Dugan S."/>
            <person name="Gowin J."/>
            <person name="Greiner C."/>
            <person name="Han Y."/>
            <person name="Hu H."/>
            <person name="Hughes D.S.T."/>
            <person name="Huylmans A.-K."/>
            <person name="Kemena C."/>
            <person name="Kremer L.P.M."/>
            <person name="Lee S.L."/>
            <person name="Lopez-Ezquerra A."/>
            <person name="Mallet L."/>
            <person name="Monroy-Kuhn J.M."/>
            <person name="Moser A."/>
            <person name="Murali S.C."/>
            <person name="Muzny D.M."/>
            <person name="Otani S."/>
            <person name="Piulachs M.-D."/>
            <person name="Poelchau M."/>
            <person name="Qu J."/>
            <person name="Schaub F."/>
            <person name="Wada-Katsumata A."/>
            <person name="Worley K.C."/>
            <person name="Xie Q."/>
            <person name="Ylla G."/>
            <person name="Poulsen M."/>
            <person name="Gibbs R.A."/>
            <person name="Schal C."/>
            <person name="Richards S."/>
            <person name="Belles X."/>
            <person name="Korb J."/>
            <person name="Bornberg-Bauer E."/>
        </authorList>
    </citation>
    <scope>NUCLEOTIDE SEQUENCE [LARGE SCALE GENOMIC DNA]</scope>
    <source>
        <tissue evidence="13">Whole body</tissue>
    </source>
</reference>
<dbReference type="InterPro" id="IPR036152">
    <property type="entry name" value="Asp/glu_Ase-like_sf"/>
</dbReference>
<dbReference type="STRING" id="105785.A0A2J7Q619"/>
<evidence type="ECO:0000256" key="4">
    <source>
        <dbReference type="ARBA" id="ARBA00023043"/>
    </source>
</evidence>
<dbReference type="Proteomes" id="UP000235965">
    <property type="component" value="Unassembled WGS sequence"/>
</dbReference>
<feature type="active site" description="O-isoaspartyl threonine intermediate" evidence="6">
    <location>
        <position position="63"/>
    </location>
</feature>
<feature type="domain" description="L-asparaginase N-terminal" evidence="11">
    <location>
        <begin position="54"/>
        <end position="267"/>
    </location>
</feature>
<dbReference type="PROSITE" id="PS00917">
    <property type="entry name" value="ASN_GLN_ASE_2"/>
    <property type="match status" value="1"/>
</dbReference>
<dbReference type="PROSITE" id="PS50297">
    <property type="entry name" value="ANK_REP_REGION"/>
    <property type="match status" value="1"/>
</dbReference>
<dbReference type="InterPro" id="IPR037152">
    <property type="entry name" value="L-asparaginase_N_sf"/>
</dbReference>
<evidence type="ECO:0000256" key="1">
    <source>
        <dbReference type="ARBA" id="ARBA00012920"/>
    </source>
</evidence>
<dbReference type="InterPro" id="IPR006034">
    <property type="entry name" value="Asparaginase/glutaminase-like"/>
</dbReference>
<dbReference type="FunFam" id="3.40.50.40:FF:000001">
    <property type="entry name" value="L-asparaginase 1"/>
    <property type="match status" value="1"/>
</dbReference>
<dbReference type="EC" id="3.5.1.1" evidence="1"/>
<evidence type="ECO:0000256" key="2">
    <source>
        <dbReference type="ARBA" id="ARBA00022737"/>
    </source>
</evidence>
<keyword evidence="14" id="KW-1185">Reference proteome</keyword>
<dbReference type="InterPro" id="IPR027474">
    <property type="entry name" value="L-asparaginase_N"/>
</dbReference>
<evidence type="ECO:0000259" key="12">
    <source>
        <dbReference type="Pfam" id="PF17763"/>
    </source>
</evidence>
<dbReference type="FunFam" id="3.40.50.1170:FF:000003">
    <property type="entry name" value="60 kDa lysophospholipase"/>
    <property type="match status" value="1"/>
</dbReference>
<dbReference type="Gene3D" id="3.40.50.1170">
    <property type="entry name" value="L-asparaginase, N-terminal domain"/>
    <property type="match status" value="1"/>
</dbReference>
<dbReference type="NCBIfam" id="TIGR00519">
    <property type="entry name" value="asnASE_I"/>
    <property type="match status" value="1"/>
</dbReference>
<evidence type="ECO:0000256" key="10">
    <source>
        <dbReference type="SAM" id="MobiDB-lite"/>
    </source>
</evidence>
<dbReference type="InterPro" id="IPR027475">
    <property type="entry name" value="Asparaginase/glutaminase_AS2"/>
</dbReference>
<comment type="caution">
    <text evidence="13">The sequence shown here is derived from an EMBL/GenBank/DDBJ whole genome shotgun (WGS) entry which is preliminary data.</text>
</comment>
<comment type="similarity">
    <text evidence="5">In the N-terminal section; belongs to the asparaginase 1 family.</text>
</comment>
<evidence type="ECO:0000313" key="13">
    <source>
        <dbReference type="EMBL" id="PNF24025.1"/>
    </source>
</evidence>
<feature type="active site" evidence="9">
    <location>
        <position position="165"/>
    </location>
</feature>
<dbReference type="Gene3D" id="1.25.40.20">
    <property type="entry name" value="Ankyrin repeat-containing domain"/>
    <property type="match status" value="1"/>
</dbReference>
<feature type="binding site" evidence="7">
    <location>
        <begin position="165"/>
        <end position="166"/>
    </location>
    <ligand>
        <name>substrate</name>
    </ligand>
</feature>
<feature type="repeat" description="ANK" evidence="8">
    <location>
        <begin position="475"/>
        <end position="507"/>
    </location>
</feature>
<dbReference type="PIRSF" id="PIRSF001220">
    <property type="entry name" value="L-ASNase_gatD"/>
    <property type="match status" value="1"/>
</dbReference>
<evidence type="ECO:0000259" key="11">
    <source>
        <dbReference type="Pfam" id="PF00710"/>
    </source>
</evidence>
<feature type="domain" description="Asparaginase/glutaminase C-terminal" evidence="12">
    <location>
        <begin position="286"/>
        <end position="402"/>
    </location>
</feature>
<dbReference type="PROSITE" id="PS50088">
    <property type="entry name" value="ANK_REPEAT"/>
    <property type="match status" value="2"/>
</dbReference>
<dbReference type="InterPro" id="IPR040919">
    <property type="entry name" value="Asparaginase_C"/>
</dbReference>
<dbReference type="GO" id="GO:0004067">
    <property type="term" value="F:asparaginase activity"/>
    <property type="evidence" value="ECO:0007669"/>
    <property type="project" value="UniProtKB-UniRule"/>
</dbReference>
<dbReference type="PRINTS" id="PR00139">
    <property type="entry name" value="ASNGLNASE"/>
</dbReference>